<dbReference type="AlphaFoldDB" id="Q93PB4"/>
<evidence type="ECO:0000256" key="8">
    <source>
        <dbReference type="ARBA" id="ARBA00034120"/>
    </source>
</evidence>
<comment type="catalytic activity">
    <reaction evidence="9">
        <text>DNA(n) + a 2'-deoxyribonucleoside 5'-triphosphate = DNA(n+1) + diphosphate</text>
        <dbReference type="Rhea" id="RHEA:22508"/>
        <dbReference type="Rhea" id="RHEA-COMP:17339"/>
        <dbReference type="Rhea" id="RHEA-COMP:17340"/>
        <dbReference type="ChEBI" id="CHEBI:33019"/>
        <dbReference type="ChEBI" id="CHEBI:61560"/>
        <dbReference type="ChEBI" id="CHEBI:173112"/>
        <dbReference type="EC" id="2.7.7.49"/>
    </reaction>
</comment>
<organism evidence="11">
    <name type="scientific">Microscilla sp. PRE1</name>
    <dbReference type="NCBI Taxonomy" id="155537"/>
    <lineage>
        <taxon>Bacteria</taxon>
        <taxon>Pseudomonadati</taxon>
        <taxon>Bacteroidota</taxon>
        <taxon>Cytophagia</taxon>
        <taxon>Cytophagales</taxon>
        <taxon>Microscillaceae</taxon>
        <taxon>Microscilla</taxon>
    </lineage>
</organism>
<evidence type="ECO:0000256" key="3">
    <source>
        <dbReference type="ARBA" id="ARBA00022695"/>
    </source>
</evidence>
<keyword evidence="3" id="KW-0548">Nucleotidyltransferase</keyword>
<dbReference type="CDD" id="cd01651">
    <property type="entry name" value="RT_G2_intron"/>
    <property type="match status" value="1"/>
</dbReference>
<dbReference type="InterPro" id="IPR051083">
    <property type="entry name" value="GrpII_Intron_Splice-Mob/Def"/>
</dbReference>
<keyword evidence="5" id="KW-0460">Magnesium</keyword>
<dbReference type="InterPro" id="IPR043128">
    <property type="entry name" value="Rev_trsase/Diguanyl_cyclase"/>
</dbReference>
<keyword evidence="7" id="KW-0051">Antiviral defense</keyword>
<dbReference type="InterPro" id="IPR043502">
    <property type="entry name" value="DNA/RNA_pol_sf"/>
</dbReference>
<evidence type="ECO:0000256" key="1">
    <source>
        <dbReference type="ARBA" id="ARBA00012493"/>
    </source>
</evidence>
<evidence type="ECO:0000259" key="10">
    <source>
        <dbReference type="PROSITE" id="PS50878"/>
    </source>
</evidence>
<keyword evidence="6" id="KW-0695">RNA-directed DNA polymerase</keyword>
<evidence type="ECO:0000256" key="9">
    <source>
        <dbReference type="ARBA" id="ARBA00048173"/>
    </source>
</evidence>
<dbReference type="EMBL" id="AF339846">
    <property type="protein sequence ID" value="AAK62839.1"/>
    <property type="molecule type" value="Genomic_DNA"/>
</dbReference>
<dbReference type="NCBIfam" id="TIGR04416">
    <property type="entry name" value="group_II_RT_mat"/>
    <property type="match status" value="1"/>
</dbReference>
<dbReference type="Pfam" id="PF00078">
    <property type="entry name" value="RVT_1"/>
    <property type="match status" value="1"/>
</dbReference>
<dbReference type="GO" id="GO:0046872">
    <property type="term" value="F:metal ion binding"/>
    <property type="evidence" value="ECO:0007669"/>
    <property type="project" value="UniProtKB-KW"/>
</dbReference>
<dbReference type="RefSeq" id="WP_010925631.1">
    <property type="nucleotide sequence ID" value="NC_002806.1"/>
</dbReference>
<dbReference type="InterPro" id="IPR030931">
    <property type="entry name" value="Group_II_RT_mat"/>
</dbReference>
<dbReference type="InterPro" id="IPR013597">
    <property type="entry name" value="Mat_intron_G2"/>
</dbReference>
<proteinExistence type="inferred from homology"/>
<keyword evidence="4" id="KW-0479">Metal-binding</keyword>
<dbReference type="Pfam" id="PF08388">
    <property type="entry name" value="GIIM"/>
    <property type="match status" value="1"/>
</dbReference>
<dbReference type="GO" id="GO:0003964">
    <property type="term" value="F:RNA-directed DNA polymerase activity"/>
    <property type="evidence" value="ECO:0007669"/>
    <property type="project" value="UniProtKB-KW"/>
</dbReference>
<evidence type="ECO:0000256" key="4">
    <source>
        <dbReference type="ARBA" id="ARBA00022723"/>
    </source>
</evidence>
<dbReference type="GO" id="GO:0051607">
    <property type="term" value="P:defense response to virus"/>
    <property type="evidence" value="ECO:0007669"/>
    <property type="project" value="UniProtKB-KW"/>
</dbReference>
<protein>
    <recommendedName>
        <fullName evidence="1">RNA-directed DNA polymerase</fullName>
        <ecNumber evidence="1">2.7.7.49</ecNumber>
    </recommendedName>
</protein>
<dbReference type="PROSITE" id="PS50878">
    <property type="entry name" value="RT_POL"/>
    <property type="match status" value="1"/>
</dbReference>
<evidence type="ECO:0000256" key="2">
    <source>
        <dbReference type="ARBA" id="ARBA00022679"/>
    </source>
</evidence>
<evidence type="ECO:0000256" key="5">
    <source>
        <dbReference type="ARBA" id="ARBA00022842"/>
    </source>
</evidence>
<accession>Q93PB4</accession>
<keyword evidence="2" id="KW-0808">Transferase</keyword>
<feature type="domain" description="Reverse transcriptase" evidence="10">
    <location>
        <begin position="90"/>
        <end position="316"/>
    </location>
</feature>
<geneLocation type="plasmid" evidence="11">
    <name>pSD15</name>
</geneLocation>
<dbReference type="GO" id="GO:0003723">
    <property type="term" value="F:RNA binding"/>
    <property type="evidence" value="ECO:0007669"/>
    <property type="project" value="InterPro"/>
</dbReference>
<reference evidence="11" key="1">
    <citation type="journal article" date="2001" name="Appl. Environ. Microbiol.">
        <title>Sequence analysis of a 101-kilobase plasmid required for agar degradation by a Microscilla isolate.</title>
        <authorList>
            <person name="Zhong Z."/>
            <person name="Toukdarian A."/>
            <person name="Helinski D."/>
            <person name="Knauf V."/>
            <person name="Sykes S."/>
            <person name="Wilkinson J.E."/>
            <person name="O'Bryne C."/>
            <person name="Shea T."/>
            <person name="DeLoughery C."/>
            <person name="Caspi R."/>
        </authorList>
    </citation>
    <scope>NUCLEOTIDE SEQUENCE</scope>
    <source>
        <strain evidence="11">PRE1</strain>
        <plasmid evidence="11">pSD15</plasmid>
    </source>
</reference>
<dbReference type="PANTHER" id="PTHR34047:SF8">
    <property type="entry name" value="PROTEIN YKFC"/>
    <property type="match status" value="1"/>
</dbReference>
<dbReference type="SUPFAM" id="SSF56672">
    <property type="entry name" value="DNA/RNA polymerases"/>
    <property type="match status" value="1"/>
</dbReference>
<evidence type="ECO:0000256" key="7">
    <source>
        <dbReference type="ARBA" id="ARBA00023118"/>
    </source>
</evidence>
<keyword evidence="11" id="KW-0614">Plasmid</keyword>
<dbReference type="InterPro" id="IPR000477">
    <property type="entry name" value="RT_dom"/>
</dbReference>
<evidence type="ECO:0000313" key="11">
    <source>
        <dbReference type="EMBL" id="AAK62839.1"/>
    </source>
</evidence>
<dbReference type="PANTHER" id="PTHR34047">
    <property type="entry name" value="NUCLEAR INTRON MATURASE 1, MITOCHONDRIAL-RELATED"/>
    <property type="match status" value="1"/>
</dbReference>
<dbReference type="EC" id="2.7.7.49" evidence="1"/>
<name>Q93PB4_9BACT</name>
<evidence type="ECO:0000256" key="6">
    <source>
        <dbReference type="ARBA" id="ARBA00022918"/>
    </source>
</evidence>
<dbReference type="Gene3D" id="3.30.70.270">
    <property type="match status" value="1"/>
</dbReference>
<comment type="similarity">
    <text evidence="8">Belongs to the bacterial reverse transcriptase family.</text>
</comment>
<dbReference type="PRINTS" id="PR00866">
    <property type="entry name" value="RNADNAPOLMS"/>
</dbReference>
<dbReference type="InterPro" id="IPR000123">
    <property type="entry name" value="Reverse_transcriptase_msDNA"/>
</dbReference>
<sequence length="462" mass="53582">MSLLDEWERDSLPVKGTDVFCKRTGKVGHQWLSACEEERALTRGLMYKVCDLSNLTASLKQVVKNGGSPGVDGMQVKELRYWFSNNHQKLIEQLKEGNYRPMTIKGQEIPKPGGGVRQLGIPTVQDRLVQQAIAQQLSKRYDPTFSQYSYGFRKGRNAHQALRQAGAYVKEGFNYVVDLDLEKFFDKVNHDRLMWLLGRRISDKRVLKLIGKFLRSGILIGGLENQRISGTPQGSPLSPLLSNIVLDELDKELERRGHRFVRYADDMILLVRSQEAAERAYSSITSFIENRLLLKVNKDKSRICRPYQLNFLGHSIMWDGKLGLSRQSEQRFKEKVKKVTRRNRGISLEQMVKELNRVLRGWLNYFRSAKMLSKLQRLSSWIHRRIRCFRLKQCKRAIGITRFLVSLGLPKWRSLLLATSHKGWFRKAGSPQAHEGMNKEWFRQIGLFNLVEYYSLNFKETA</sequence>